<organism evidence="1 2">
    <name type="scientific">Clostridium butyricum</name>
    <dbReference type="NCBI Taxonomy" id="1492"/>
    <lineage>
        <taxon>Bacteria</taxon>
        <taxon>Bacillati</taxon>
        <taxon>Bacillota</taxon>
        <taxon>Clostridia</taxon>
        <taxon>Eubacteriales</taxon>
        <taxon>Clostridiaceae</taxon>
        <taxon>Clostridium</taxon>
    </lineage>
</organism>
<evidence type="ECO:0000313" key="2">
    <source>
        <dbReference type="Proteomes" id="UP000321089"/>
    </source>
</evidence>
<accession>A0A512TPR0</accession>
<reference evidence="1 2" key="1">
    <citation type="submission" date="2019-07" db="EMBL/GenBank/DDBJ databases">
        <title>Whole genome shotgun sequence of Clostridium butyricum NBRC 3858.</title>
        <authorList>
            <person name="Hosoyama A."/>
            <person name="Uohara A."/>
            <person name="Ohji S."/>
            <person name="Ichikawa N."/>
        </authorList>
    </citation>
    <scope>NUCLEOTIDE SEQUENCE [LARGE SCALE GENOMIC DNA]</scope>
    <source>
        <strain evidence="1 2">NBRC 3858</strain>
    </source>
</reference>
<comment type="caution">
    <text evidence="1">The sequence shown here is derived from an EMBL/GenBank/DDBJ whole genome shotgun (WGS) entry which is preliminary data.</text>
</comment>
<name>A0A512TPR0_CLOBU</name>
<dbReference type="AlphaFoldDB" id="A0A512TPR0"/>
<proteinExistence type="predicted"/>
<dbReference type="EMBL" id="BKBC01000044">
    <property type="protein sequence ID" value="GEQ22245.1"/>
    <property type="molecule type" value="Genomic_DNA"/>
</dbReference>
<dbReference type="RefSeq" id="WP_161619002.1">
    <property type="nucleotide sequence ID" value="NZ_AP019716.1"/>
</dbReference>
<evidence type="ECO:0000313" key="1">
    <source>
        <dbReference type="EMBL" id="GEQ22245.1"/>
    </source>
</evidence>
<sequence length="49" mass="5740">METRKITPEFEKKIDRDMSMFAQLDENEKSFIMGAIWTMLSQKKGKGVN</sequence>
<protein>
    <submittedName>
        <fullName evidence="1">Uncharacterized protein</fullName>
    </submittedName>
</protein>
<dbReference type="Proteomes" id="UP000321089">
    <property type="component" value="Unassembled WGS sequence"/>
</dbReference>
<dbReference type="GeneID" id="92944144"/>
<gene>
    <name evidence="1" type="ORF">CBU02nite_27510</name>
</gene>